<evidence type="ECO:0000256" key="8">
    <source>
        <dbReference type="SAM" id="Phobius"/>
    </source>
</evidence>
<dbReference type="AlphaFoldDB" id="A0A5M6I341"/>
<dbReference type="Pfam" id="PF04066">
    <property type="entry name" value="MrpF_PhaF"/>
    <property type="match status" value="1"/>
</dbReference>
<organism evidence="9 10">
    <name type="scientific">Blastochloris sulfoviridis</name>
    <dbReference type="NCBI Taxonomy" id="50712"/>
    <lineage>
        <taxon>Bacteria</taxon>
        <taxon>Pseudomonadati</taxon>
        <taxon>Pseudomonadota</taxon>
        <taxon>Alphaproteobacteria</taxon>
        <taxon>Hyphomicrobiales</taxon>
        <taxon>Blastochloridaceae</taxon>
        <taxon>Blastochloris</taxon>
    </lineage>
</organism>
<dbReference type="InterPro" id="IPR007208">
    <property type="entry name" value="MrpF/PhaF-like"/>
</dbReference>
<protein>
    <submittedName>
        <fullName evidence="9">Multiple resistance and pH regulation protein F</fullName>
    </submittedName>
</protein>
<dbReference type="PANTHER" id="PTHR34702">
    <property type="entry name" value="NA(+)/H(+) ANTIPORTER SUBUNIT F1"/>
    <property type="match status" value="1"/>
</dbReference>
<dbReference type="EMBL" id="VWPL01000006">
    <property type="protein sequence ID" value="KAA5602592.1"/>
    <property type="molecule type" value="Genomic_DNA"/>
</dbReference>
<comment type="subcellular location">
    <subcellularLocation>
        <location evidence="1">Cell membrane</location>
        <topology evidence="1">Multi-pass membrane protein</topology>
    </subcellularLocation>
</comment>
<sequence>MYSFMLGAAGFVLAVVALGLARVLRGPGRADRMMAMQLLGTGGIAVLLLFSIANSLYAVVDVALVLAVLSVFASVALVETAPPDSGGAA</sequence>
<keyword evidence="3" id="KW-0813">Transport</keyword>
<comment type="caution">
    <text evidence="9">The sequence shown here is derived from an EMBL/GenBank/DDBJ whole genome shotgun (WGS) entry which is preliminary data.</text>
</comment>
<keyword evidence="6 8" id="KW-1133">Transmembrane helix</keyword>
<feature type="transmembrane region" description="Helical" evidence="8">
    <location>
        <begin position="57"/>
        <end position="78"/>
    </location>
</feature>
<evidence type="ECO:0000256" key="3">
    <source>
        <dbReference type="ARBA" id="ARBA00022448"/>
    </source>
</evidence>
<proteinExistence type="inferred from homology"/>
<evidence type="ECO:0000256" key="2">
    <source>
        <dbReference type="ARBA" id="ARBA00009212"/>
    </source>
</evidence>
<reference evidence="9 10" key="1">
    <citation type="submission" date="2019-09" db="EMBL/GenBank/DDBJ databases">
        <title>Draft Whole-Genome sequence of Blastochloris sulfoviridis DSM 729.</title>
        <authorList>
            <person name="Meyer T.E."/>
            <person name="Kyndt J.A."/>
        </authorList>
    </citation>
    <scope>NUCLEOTIDE SEQUENCE [LARGE SCALE GENOMIC DNA]</scope>
    <source>
        <strain evidence="9 10">DSM 729</strain>
    </source>
</reference>
<keyword evidence="5 8" id="KW-0812">Transmembrane</keyword>
<gene>
    <name evidence="9" type="ORF">F1193_05370</name>
</gene>
<evidence type="ECO:0000256" key="5">
    <source>
        <dbReference type="ARBA" id="ARBA00022692"/>
    </source>
</evidence>
<dbReference type="GO" id="GO:0005886">
    <property type="term" value="C:plasma membrane"/>
    <property type="evidence" value="ECO:0007669"/>
    <property type="project" value="UniProtKB-SubCell"/>
</dbReference>
<name>A0A5M6I341_9HYPH</name>
<dbReference type="Proteomes" id="UP000323886">
    <property type="component" value="Unassembled WGS sequence"/>
</dbReference>
<keyword evidence="4" id="KW-1003">Cell membrane</keyword>
<keyword evidence="10" id="KW-1185">Reference proteome</keyword>
<accession>A0A5M6I341</accession>
<evidence type="ECO:0000313" key="10">
    <source>
        <dbReference type="Proteomes" id="UP000323886"/>
    </source>
</evidence>
<evidence type="ECO:0000313" key="9">
    <source>
        <dbReference type="EMBL" id="KAA5602592.1"/>
    </source>
</evidence>
<dbReference type="RefSeq" id="WP_150096643.1">
    <property type="nucleotide sequence ID" value="NZ_VWPL01000006.1"/>
</dbReference>
<keyword evidence="7 8" id="KW-0472">Membrane</keyword>
<dbReference type="PANTHER" id="PTHR34702:SF1">
    <property type="entry name" value="NA(+)_H(+) ANTIPORTER SUBUNIT F"/>
    <property type="match status" value="1"/>
</dbReference>
<evidence type="ECO:0000256" key="1">
    <source>
        <dbReference type="ARBA" id="ARBA00004651"/>
    </source>
</evidence>
<comment type="similarity">
    <text evidence="2">Belongs to the CPA3 antiporters (TC 2.A.63) subunit F family.</text>
</comment>
<feature type="transmembrane region" description="Helical" evidence="8">
    <location>
        <begin position="33"/>
        <end position="50"/>
    </location>
</feature>
<evidence type="ECO:0000256" key="6">
    <source>
        <dbReference type="ARBA" id="ARBA00022989"/>
    </source>
</evidence>
<dbReference type="GO" id="GO:0015385">
    <property type="term" value="F:sodium:proton antiporter activity"/>
    <property type="evidence" value="ECO:0007669"/>
    <property type="project" value="TreeGrafter"/>
</dbReference>
<evidence type="ECO:0000256" key="4">
    <source>
        <dbReference type="ARBA" id="ARBA00022475"/>
    </source>
</evidence>
<evidence type="ECO:0000256" key="7">
    <source>
        <dbReference type="ARBA" id="ARBA00023136"/>
    </source>
</evidence>